<keyword evidence="5 8" id="KW-0378">Hydrolase</keyword>
<sequence>MNTSATFALRGRTLAFRDDPFRVPPDQAIATEEDGAVVIAAGRIVEVGPAAQVLARHPGVAVEAYDDALIMAGFVDSHAHYPQMEIIGSYGEQLLEWLEKYTFPTETKYADYQYARAGAEAYLDGCLSNGITSACVFAATYPGSVDALFEAALARGMRIATGKNMMDRHAPAALCDTAASGYDQSKALIEAWHGRGRLVYAVTPRFAITSTPEQLEAAGALWREHPTTLMQTHMSENLAEIAWVRELYPDAPDYLGVYESFGLIGEGTNFGHCIHLTEREIARLRESGSAVSHCPTSNAFIGSGLFDMKGLRDGAAPIRVGLATDIGGGSSLSMFDTMKAAYEIAQLRGYSLHPVKAFWLATLGSAGALRMDHRIGNLAAGYEADVVVLDLESTPLIRRRMRTVETLSDALFVQMILADDRAVRATYVAGEKLYDRDQSSAER</sequence>
<evidence type="ECO:0000256" key="1">
    <source>
        <dbReference type="ARBA" id="ARBA00004984"/>
    </source>
</evidence>
<dbReference type="GO" id="GO:0006147">
    <property type="term" value="P:guanine catabolic process"/>
    <property type="evidence" value="ECO:0007669"/>
    <property type="project" value="UniProtKB-UniRule"/>
</dbReference>
<feature type="domain" description="Aminodeoxyfutalosine deaminase/Imidazolonepropionase-like composite" evidence="10">
    <location>
        <begin position="35"/>
        <end position="59"/>
    </location>
</feature>
<proteinExistence type="inferred from homology"/>
<dbReference type="FunFam" id="3.20.20.140:FF:000022">
    <property type="entry name" value="Guanine deaminase"/>
    <property type="match status" value="1"/>
</dbReference>
<dbReference type="NCBIfam" id="NF006679">
    <property type="entry name" value="PRK09228.1"/>
    <property type="match status" value="1"/>
</dbReference>
<comment type="catalytic activity">
    <reaction evidence="8">
        <text>guanine + H2O + H(+) = xanthine + NH4(+)</text>
        <dbReference type="Rhea" id="RHEA:14665"/>
        <dbReference type="ChEBI" id="CHEBI:15377"/>
        <dbReference type="ChEBI" id="CHEBI:15378"/>
        <dbReference type="ChEBI" id="CHEBI:16235"/>
        <dbReference type="ChEBI" id="CHEBI:17712"/>
        <dbReference type="ChEBI" id="CHEBI:28938"/>
        <dbReference type="EC" id="3.5.4.3"/>
    </reaction>
</comment>
<dbReference type="EC" id="3.5.4.3" evidence="3 7"/>
<dbReference type="PANTHER" id="PTHR11271">
    <property type="entry name" value="GUANINE DEAMINASE"/>
    <property type="match status" value="1"/>
</dbReference>
<evidence type="ECO:0000256" key="5">
    <source>
        <dbReference type="ARBA" id="ARBA00022801"/>
    </source>
</evidence>
<keyword evidence="6 8" id="KW-0862">Zinc</keyword>
<dbReference type="PANTHER" id="PTHR11271:SF6">
    <property type="entry name" value="GUANINE DEAMINASE"/>
    <property type="match status" value="1"/>
</dbReference>
<dbReference type="SUPFAM" id="SSF51338">
    <property type="entry name" value="Composite domain of metallo-dependent hydrolases"/>
    <property type="match status" value="1"/>
</dbReference>
<dbReference type="InterPro" id="IPR054418">
    <property type="entry name" value="MQNX/HUTI_composite_N"/>
</dbReference>
<dbReference type="GO" id="GO:0005829">
    <property type="term" value="C:cytosol"/>
    <property type="evidence" value="ECO:0007669"/>
    <property type="project" value="TreeGrafter"/>
</dbReference>
<dbReference type="CDD" id="cd01303">
    <property type="entry name" value="GDEase"/>
    <property type="match status" value="1"/>
</dbReference>
<evidence type="ECO:0000256" key="2">
    <source>
        <dbReference type="ARBA" id="ARBA00006745"/>
    </source>
</evidence>
<dbReference type="NCBIfam" id="TIGR02967">
    <property type="entry name" value="guan_deamin"/>
    <property type="match status" value="1"/>
</dbReference>
<evidence type="ECO:0000256" key="8">
    <source>
        <dbReference type="RuleBase" id="RU366009"/>
    </source>
</evidence>
<dbReference type="Gene3D" id="3.20.20.140">
    <property type="entry name" value="Metal-dependent hydrolases"/>
    <property type="match status" value="1"/>
</dbReference>
<evidence type="ECO:0000256" key="6">
    <source>
        <dbReference type="ARBA" id="ARBA00022833"/>
    </source>
</evidence>
<keyword evidence="4 8" id="KW-0479">Metal-binding</keyword>
<dbReference type="Gene3D" id="2.30.40.10">
    <property type="entry name" value="Urease, subunit C, domain 1"/>
    <property type="match status" value="1"/>
</dbReference>
<dbReference type="SUPFAM" id="SSF51556">
    <property type="entry name" value="Metallo-dependent hydrolases"/>
    <property type="match status" value="1"/>
</dbReference>
<evidence type="ECO:0000313" key="11">
    <source>
        <dbReference type="EMBL" id="GLK78456.1"/>
    </source>
</evidence>
<protein>
    <recommendedName>
        <fullName evidence="3 7">Guanine deaminase</fullName>
        <shortName evidence="8">Guanase</shortName>
        <ecNumber evidence="3 7">3.5.4.3</ecNumber>
    </recommendedName>
    <alternativeName>
        <fullName evidence="8">Guanine aminohydrolase</fullName>
    </alternativeName>
</protein>
<name>A0A9W6JL85_9HYPH</name>
<gene>
    <name evidence="11" type="ORF">GCM10008174_01970</name>
</gene>
<dbReference type="InterPro" id="IPR032466">
    <property type="entry name" value="Metal_Hydrolase"/>
</dbReference>
<dbReference type="InterPro" id="IPR006680">
    <property type="entry name" value="Amidohydro-rel"/>
</dbReference>
<feature type="domain" description="Amidohydrolase-related" evidence="9">
    <location>
        <begin position="70"/>
        <end position="431"/>
    </location>
</feature>
<evidence type="ECO:0000256" key="4">
    <source>
        <dbReference type="ARBA" id="ARBA00022723"/>
    </source>
</evidence>
<dbReference type="AlphaFoldDB" id="A0A9W6JL85"/>
<reference evidence="11" key="1">
    <citation type="journal article" date="2014" name="Int. J. Syst. Evol. Microbiol.">
        <title>Complete genome sequence of Corynebacterium casei LMG S-19264T (=DSM 44701T), isolated from a smear-ripened cheese.</title>
        <authorList>
            <consortium name="US DOE Joint Genome Institute (JGI-PGF)"/>
            <person name="Walter F."/>
            <person name="Albersmeier A."/>
            <person name="Kalinowski J."/>
            <person name="Ruckert C."/>
        </authorList>
    </citation>
    <scope>NUCLEOTIDE SEQUENCE</scope>
    <source>
        <strain evidence="11">VKM B-2748</strain>
    </source>
</reference>
<comment type="pathway">
    <text evidence="1 8">Purine metabolism; guanine degradation; xanthine from guanine: step 1/1.</text>
</comment>
<dbReference type="InterPro" id="IPR011059">
    <property type="entry name" value="Metal-dep_hydrolase_composite"/>
</dbReference>
<evidence type="ECO:0000313" key="12">
    <source>
        <dbReference type="Proteomes" id="UP001143309"/>
    </source>
</evidence>
<comment type="function">
    <text evidence="8">Catalyzes the hydrolytic deamination of guanine, producing xanthine and ammonia.</text>
</comment>
<dbReference type="GO" id="GO:0008270">
    <property type="term" value="F:zinc ion binding"/>
    <property type="evidence" value="ECO:0007669"/>
    <property type="project" value="UniProtKB-UniRule"/>
</dbReference>
<dbReference type="EMBL" id="BSFL01000001">
    <property type="protein sequence ID" value="GLK78456.1"/>
    <property type="molecule type" value="Genomic_DNA"/>
</dbReference>
<evidence type="ECO:0000256" key="3">
    <source>
        <dbReference type="ARBA" id="ARBA00012781"/>
    </source>
</evidence>
<dbReference type="InterPro" id="IPR014311">
    <property type="entry name" value="Guanine_deaminase"/>
</dbReference>
<comment type="similarity">
    <text evidence="2 8">Belongs to the metallo-dependent hydrolases superfamily. ATZ/TRZ family.</text>
</comment>
<accession>A0A9W6JL85</accession>
<keyword evidence="12" id="KW-1185">Reference proteome</keyword>
<dbReference type="Pfam" id="PF01979">
    <property type="entry name" value="Amidohydro_1"/>
    <property type="match status" value="1"/>
</dbReference>
<dbReference type="InterPro" id="IPR051607">
    <property type="entry name" value="Metallo-dep_hydrolases"/>
</dbReference>
<dbReference type="Proteomes" id="UP001143309">
    <property type="component" value="Unassembled WGS sequence"/>
</dbReference>
<dbReference type="GO" id="GO:0008892">
    <property type="term" value="F:guanine deaminase activity"/>
    <property type="evidence" value="ECO:0007669"/>
    <property type="project" value="UniProtKB-UniRule"/>
</dbReference>
<evidence type="ECO:0000259" key="9">
    <source>
        <dbReference type="Pfam" id="PF01979"/>
    </source>
</evidence>
<reference evidence="11" key="2">
    <citation type="submission" date="2023-01" db="EMBL/GenBank/DDBJ databases">
        <authorList>
            <person name="Sun Q."/>
            <person name="Evtushenko L."/>
        </authorList>
    </citation>
    <scope>NUCLEOTIDE SEQUENCE</scope>
    <source>
        <strain evidence="11">VKM B-2748</strain>
    </source>
</reference>
<dbReference type="RefSeq" id="WP_271198977.1">
    <property type="nucleotide sequence ID" value="NZ_BSFL01000001.1"/>
</dbReference>
<dbReference type="Pfam" id="PF22039">
    <property type="entry name" value="HUTI_composite_bact"/>
    <property type="match status" value="1"/>
</dbReference>
<comment type="cofactor">
    <cofactor evidence="8">
        <name>Zn(2+)</name>
        <dbReference type="ChEBI" id="CHEBI:29105"/>
    </cofactor>
    <text evidence="8">Binds 1 zinc ion per subunit.</text>
</comment>
<comment type="caution">
    <text evidence="11">The sequence shown here is derived from an EMBL/GenBank/DDBJ whole genome shotgun (WGS) entry which is preliminary data.</text>
</comment>
<evidence type="ECO:0000256" key="7">
    <source>
        <dbReference type="NCBIfam" id="TIGR02967"/>
    </source>
</evidence>
<evidence type="ECO:0000259" key="10">
    <source>
        <dbReference type="Pfam" id="PF22039"/>
    </source>
</evidence>
<organism evidence="11 12">
    <name type="scientific">Methylopila turkensis</name>
    <dbReference type="NCBI Taxonomy" id="1437816"/>
    <lineage>
        <taxon>Bacteria</taxon>
        <taxon>Pseudomonadati</taxon>
        <taxon>Pseudomonadota</taxon>
        <taxon>Alphaproteobacteria</taxon>
        <taxon>Hyphomicrobiales</taxon>
        <taxon>Methylopilaceae</taxon>
        <taxon>Methylopila</taxon>
    </lineage>
</organism>